<name>A0A4Q7L4W3_9PSEU</name>
<feature type="domain" description="RNA polymerase sigma-70 region 2" evidence="1">
    <location>
        <begin position="16"/>
        <end position="72"/>
    </location>
</feature>
<dbReference type="InterPro" id="IPR007627">
    <property type="entry name" value="RNA_pol_sigma70_r2"/>
</dbReference>
<gene>
    <name evidence="2" type="ORF">EV193_101202</name>
</gene>
<reference evidence="2 3" key="1">
    <citation type="submission" date="2019-02" db="EMBL/GenBank/DDBJ databases">
        <title>Genomic Encyclopedia of Type Strains, Phase IV (KMG-IV): sequencing the most valuable type-strain genomes for metagenomic binning, comparative biology and taxonomic classification.</title>
        <authorList>
            <person name="Goeker M."/>
        </authorList>
    </citation>
    <scope>NUCLEOTIDE SEQUENCE [LARGE SCALE GENOMIC DNA]</scope>
    <source>
        <strain evidence="2 3">DSM 101727</strain>
    </source>
</reference>
<dbReference type="GO" id="GO:0006352">
    <property type="term" value="P:DNA-templated transcription initiation"/>
    <property type="evidence" value="ECO:0007669"/>
    <property type="project" value="InterPro"/>
</dbReference>
<evidence type="ECO:0000313" key="3">
    <source>
        <dbReference type="Proteomes" id="UP000294257"/>
    </source>
</evidence>
<proteinExistence type="predicted"/>
<dbReference type="SUPFAM" id="SSF88946">
    <property type="entry name" value="Sigma2 domain of RNA polymerase sigma factors"/>
    <property type="match status" value="1"/>
</dbReference>
<evidence type="ECO:0000259" key="1">
    <source>
        <dbReference type="Pfam" id="PF04542"/>
    </source>
</evidence>
<protein>
    <submittedName>
        <fullName evidence="2">Sigma-70-like protein</fullName>
    </submittedName>
</protein>
<comment type="caution">
    <text evidence="2">The sequence shown here is derived from an EMBL/GenBank/DDBJ whole genome shotgun (WGS) entry which is preliminary data.</text>
</comment>
<dbReference type="RefSeq" id="WP_423202116.1">
    <property type="nucleotide sequence ID" value="NZ_SGWQ01000001.1"/>
</dbReference>
<keyword evidence="3" id="KW-1185">Reference proteome</keyword>
<dbReference type="Proteomes" id="UP000294257">
    <property type="component" value="Unassembled WGS sequence"/>
</dbReference>
<sequence length="85" mass="10196">MDERDRAFSEYFDSRANTMRGTAYLMCGDWSRAQDLVQTAFLKLYRAWDRVSAHDTLDAYTRQILVRTYLDDNRLCETQQREAFR</sequence>
<organism evidence="2 3">
    <name type="scientific">Herbihabitans rhizosphaerae</name>
    <dbReference type="NCBI Taxonomy" id="1872711"/>
    <lineage>
        <taxon>Bacteria</taxon>
        <taxon>Bacillati</taxon>
        <taxon>Actinomycetota</taxon>
        <taxon>Actinomycetes</taxon>
        <taxon>Pseudonocardiales</taxon>
        <taxon>Pseudonocardiaceae</taxon>
        <taxon>Herbihabitans</taxon>
    </lineage>
</organism>
<evidence type="ECO:0000313" key="2">
    <source>
        <dbReference type="EMBL" id="RZS44327.1"/>
    </source>
</evidence>
<accession>A0A4Q7L4W3</accession>
<dbReference type="InterPro" id="IPR013325">
    <property type="entry name" value="RNA_pol_sigma_r2"/>
</dbReference>
<dbReference type="Gene3D" id="1.10.1740.10">
    <property type="match status" value="1"/>
</dbReference>
<dbReference type="GO" id="GO:0003700">
    <property type="term" value="F:DNA-binding transcription factor activity"/>
    <property type="evidence" value="ECO:0007669"/>
    <property type="project" value="InterPro"/>
</dbReference>
<dbReference type="EMBL" id="SGWQ01000001">
    <property type="protein sequence ID" value="RZS44327.1"/>
    <property type="molecule type" value="Genomic_DNA"/>
</dbReference>
<dbReference type="Pfam" id="PF04542">
    <property type="entry name" value="Sigma70_r2"/>
    <property type="match status" value="1"/>
</dbReference>
<dbReference type="AlphaFoldDB" id="A0A4Q7L4W3"/>